<sequence>MTARRAVVEECAVPKGSRRAYRTGLSRAVIVDAALALTAERGLDGWSMRELTGRLDTSLSVIYHHVGDRGKVCAAVVDRVYADMGLTFDETDWRAGLYAELSAMVDQLSRYPGVAAWLLRNGPQTEGLLPMVDAGLTRMIEAGWGEEAAPAYTVAFNTCLGLISIGDQREDEGFGLAGLERLLAAHPSAGVERMRRMVAGFVTAPEGVAAARREYCRYALDRVLDGLEARLRQIIEAG</sequence>
<dbReference type="Pfam" id="PF00440">
    <property type="entry name" value="TetR_N"/>
    <property type="match status" value="1"/>
</dbReference>
<evidence type="ECO:0000256" key="2">
    <source>
        <dbReference type="PROSITE-ProRule" id="PRU00335"/>
    </source>
</evidence>
<gene>
    <name evidence="4" type="ORF">FOH10_23605</name>
</gene>
<dbReference type="PROSITE" id="PS50977">
    <property type="entry name" value="HTH_TETR_2"/>
    <property type="match status" value="1"/>
</dbReference>
<proteinExistence type="predicted"/>
<evidence type="ECO:0000313" key="5">
    <source>
        <dbReference type="Proteomes" id="UP000317039"/>
    </source>
</evidence>
<feature type="DNA-binding region" description="H-T-H motif" evidence="2">
    <location>
        <begin position="47"/>
        <end position="66"/>
    </location>
</feature>
<dbReference type="Gene3D" id="1.10.357.10">
    <property type="entry name" value="Tetracycline Repressor, domain 2"/>
    <property type="match status" value="1"/>
</dbReference>
<dbReference type="EMBL" id="CP041695">
    <property type="protein sequence ID" value="QDP81258.1"/>
    <property type="molecule type" value="Genomic_DNA"/>
</dbReference>
<dbReference type="SUPFAM" id="SSF46689">
    <property type="entry name" value="Homeodomain-like"/>
    <property type="match status" value="1"/>
</dbReference>
<feature type="domain" description="HTH tetR-type" evidence="3">
    <location>
        <begin position="24"/>
        <end position="84"/>
    </location>
</feature>
<dbReference type="InterPro" id="IPR009057">
    <property type="entry name" value="Homeodomain-like_sf"/>
</dbReference>
<keyword evidence="1 2" id="KW-0238">DNA-binding</keyword>
<protein>
    <submittedName>
        <fullName evidence="4">TetR/AcrR family transcriptional regulator</fullName>
    </submittedName>
</protein>
<dbReference type="AlphaFoldDB" id="A0A516NQT6"/>
<dbReference type="SUPFAM" id="SSF48498">
    <property type="entry name" value="Tetracyclin repressor-like, C-terminal domain"/>
    <property type="match status" value="1"/>
</dbReference>
<dbReference type="InterPro" id="IPR001647">
    <property type="entry name" value="HTH_TetR"/>
</dbReference>
<dbReference type="GO" id="GO:0003677">
    <property type="term" value="F:DNA binding"/>
    <property type="evidence" value="ECO:0007669"/>
    <property type="project" value="UniProtKB-UniRule"/>
</dbReference>
<reference evidence="4 5" key="1">
    <citation type="submission" date="2019-07" db="EMBL/GenBank/DDBJ databases">
        <title>Complete Genome Sequence and Methylome Analysis of Nocardia otitidis-caviarum NEB252.</title>
        <authorList>
            <person name="Fomenkov A."/>
            <person name="Anton B.P."/>
            <person name="Vincze T."/>
            <person name="Roberts R.J."/>
        </authorList>
    </citation>
    <scope>NUCLEOTIDE SEQUENCE [LARGE SCALE GENOMIC DNA]</scope>
    <source>
        <strain evidence="4 5">NEB252</strain>
    </source>
</reference>
<organism evidence="4 5">
    <name type="scientific">Nocardia otitidiscaviarum</name>
    <dbReference type="NCBI Taxonomy" id="1823"/>
    <lineage>
        <taxon>Bacteria</taxon>
        <taxon>Bacillati</taxon>
        <taxon>Actinomycetota</taxon>
        <taxon>Actinomycetes</taxon>
        <taxon>Mycobacteriales</taxon>
        <taxon>Nocardiaceae</taxon>
        <taxon>Nocardia</taxon>
    </lineage>
</organism>
<name>A0A516NQT6_9NOCA</name>
<dbReference type="KEGG" id="nod:FOH10_23605"/>
<dbReference type="InterPro" id="IPR036271">
    <property type="entry name" value="Tet_transcr_reg_TetR-rel_C_sf"/>
</dbReference>
<evidence type="ECO:0000256" key="1">
    <source>
        <dbReference type="ARBA" id="ARBA00023125"/>
    </source>
</evidence>
<evidence type="ECO:0000313" key="4">
    <source>
        <dbReference type="EMBL" id="QDP81258.1"/>
    </source>
</evidence>
<evidence type="ECO:0000259" key="3">
    <source>
        <dbReference type="PROSITE" id="PS50977"/>
    </source>
</evidence>
<dbReference type="Proteomes" id="UP000317039">
    <property type="component" value="Chromosome"/>
</dbReference>
<accession>A0A516NQT6</accession>